<keyword evidence="3" id="KW-1185">Reference proteome</keyword>
<evidence type="ECO:0000313" key="3">
    <source>
        <dbReference type="Proteomes" id="UP001230951"/>
    </source>
</evidence>
<dbReference type="SUPFAM" id="SSF50475">
    <property type="entry name" value="FMN-binding split barrel"/>
    <property type="match status" value="1"/>
</dbReference>
<protein>
    <submittedName>
        <fullName evidence="1">Nitroimidazol reductase NimA-like FMN-containing flavoprotein (Pyridoxamine 5'-phosphate oxidase superfamily)</fullName>
    </submittedName>
</protein>
<evidence type="ECO:0000313" key="2">
    <source>
        <dbReference type="EMBL" id="MDQ0178866.1"/>
    </source>
</evidence>
<dbReference type="Gene3D" id="2.30.110.10">
    <property type="entry name" value="Electron Transport, Fmn-binding Protein, Chain A"/>
    <property type="match status" value="1"/>
</dbReference>
<dbReference type="Proteomes" id="UP001230951">
    <property type="component" value="Unassembled WGS sequence"/>
</dbReference>
<dbReference type="InterPro" id="IPR024747">
    <property type="entry name" value="Pyridox_Oxase-rel"/>
</dbReference>
<gene>
    <name evidence="1" type="ORF">J2S90_001427</name>
    <name evidence="2" type="ORF">J2S93_000273</name>
</gene>
<comment type="caution">
    <text evidence="1">The sequence shown here is derived from an EMBL/GenBank/DDBJ whole genome shotgun (WGS) entry which is preliminary data.</text>
</comment>
<dbReference type="RefSeq" id="WP_284989212.1">
    <property type="nucleotide sequence ID" value="NZ_JAUSRG010000002.1"/>
</dbReference>
<organism evidence="1 4">
    <name type="scientific">Arthrobacter bambusae</name>
    <dbReference type="NCBI Taxonomy" id="1338426"/>
    <lineage>
        <taxon>Bacteria</taxon>
        <taxon>Bacillati</taxon>
        <taxon>Actinomycetota</taxon>
        <taxon>Actinomycetes</taxon>
        <taxon>Micrococcales</taxon>
        <taxon>Micrococcaceae</taxon>
        <taxon>Arthrobacter</taxon>
    </lineage>
</organism>
<evidence type="ECO:0000313" key="1">
    <source>
        <dbReference type="EMBL" id="MDP9904481.1"/>
    </source>
</evidence>
<dbReference type="AlphaFoldDB" id="A0AAW8D6E1"/>
<dbReference type="InterPro" id="IPR012349">
    <property type="entry name" value="Split_barrel_FMN-bd"/>
</dbReference>
<reference evidence="1 3" key="1">
    <citation type="submission" date="2023-07" db="EMBL/GenBank/DDBJ databases">
        <title>Sorghum-associated microbial communities from plants grown in Nebraska, USA.</title>
        <authorList>
            <person name="Schachtman D."/>
        </authorList>
    </citation>
    <scope>NUCLEOTIDE SEQUENCE</scope>
    <source>
        <strain evidence="1">DS1006</strain>
        <strain evidence="2 3">DS1016</strain>
    </source>
</reference>
<name>A0AAW8D6E1_9MICC</name>
<dbReference type="EMBL" id="JAUSTF010000001">
    <property type="protein sequence ID" value="MDQ0178866.1"/>
    <property type="molecule type" value="Genomic_DNA"/>
</dbReference>
<proteinExistence type="predicted"/>
<dbReference type="Proteomes" id="UP001242995">
    <property type="component" value="Unassembled WGS sequence"/>
</dbReference>
<evidence type="ECO:0000313" key="4">
    <source>
        <dbReference type="Proteomes" id="UP001242995"/>
    </source>
</evidence>
<dbReference type="EMBL" id="JAUSRG010000002">
    <property type="protein sequence ID" value="MDP9904481.1"/>
    <property type="molecule type" value="Genomic_DNA"/>
</dbReference>
<sequence>MNPQSTDEIESLSPDECFELLGQAAVGRLAVIVEDHPDIFPVNYVVDHGSIVFRTGTGTKFWNTMRHPCALEIDGFDAGTGKAWSVVARGQAHFIVDLREKAAADALHLDPWQPGSKSHYLRLTLDALTGRRFKATRPDIWNTPLWDARSELFH</sequence>
<dbReference type="Pfam" id="PF12900">
    <property type="entry name" value="Pyridox_ox_2"/>
    <property type="match status" value="1"/>
</dbReference>
<accession>A0AAW8D6E1</accession>